<evidence type="ECO:0000256" key="1">
    <source>
        <dbReference type="SAM" id="MobiDB-lite"/>
    </source>
</evidence>
<comment type="caution">
    <text evidence="2">The sequence shown here is derived from an EMBL/GenBank/DDBJ whole genome shotgun (WGS) entry which is preliminary data.</text>
</comment>
<feature type="compositionally biased region" description="Polar residues" evidence="1">
    <location>
        <begin position="56"/>
        <end position="74"/>
    </location>
</feature>
<dbReference type="EMBL" id="UYJE01010540">
    <property type="protein sequence ID" value="VDI84111.1"/>
    <property type="molecule type" value="Genomic_DNA"/>
</dbReference>
<proteinExistence type="predicted"/>
<keyword evidence="3" id="KW-1185">Reference proteome</keyword>
<dbReference type="AlphaFoldDB" id="A0A8B6HSW3"/>
<evidence type="ECO:0000313" key="2">
    <source>
        <dbReference type="EMBL" id="VDI84111.1"/>
    </source>
</evidence>
<evidence type="ECO:0008006" key="4">
    <source>
        <dbReference type="Google" id="ProtNLM"/>
    </source>
</evidence>
<feature type="region of interest" description="Disordered" evidence="1">
    <location>
        <begin position="56"/>
        <end position="126"/>
    </location>
</feature>
<reference evidence="2" key="1">
    <citation type="submission" date="2018-11" db="EMBL/GenBank/DDBJ databases">
        <authorList>
            <person name="Alioto T."/>
            <person name="Alioto T."/>
        </authorList>
    </citation>
    <scope>NUCLEOTIDE SEQUENCE</scope>
</reference>
<evidence type="ECO:0000313" key="3">
    <source>
        <dbReference type="Proteomes" id="UP000596742"/>
    </source>
</evidence>
<accession>A0A8B6HSW3</accession>
<protein>
    <recommendedName>
        <fullName evidence="4">DUF5641 domain-containing protein</fullName>
    </recommendedName>
</protein>
<name>A0A8B6HSW3_MYTGA</name>
<organism evidence="2 3">
    <name type="scientific">Mytilus galloprovincialis</name>
    <name type="common">Mediterranean mussel</name>
    <dbReference type="NCBI Taxonomy" id="29158"/>
    <lineage>
        <taxon>Eukaryota</taxon>
        <taxon>Metazoa</taxon>
        <taxon>Spiralia</taxon>
        <taxon>Lophotrochozoa</taxon>
        <taxon>Mollusca</taxon>
        <taxon>Bivalvia</taxon>
        <taxon>Autobranchia</taxon>
        <taxon>Pteriomorphia</taxon>
        <taxon>Mytilida</taxon>
        <taxon>Mytiloidea</taxon>
        <taxon>Mytilidae</taxon>
        <taxon>Mytilinae</taxon>
        <taxon>Mytilus</taxon>
    </lineage>
</organism>
<gene>
    <name evidence="2" type="ORF">MGAL_10B075903</name>
</gene>
<dbReference type="Proteomes" id="UP000596742">
    <property type="component" value="Unassembled WGS sequence"/>
</dbReference>
<sequence>MALAKRHSVEHERWNEHTHHLPTLQVGDHVYIQNLVGNHPRRWERTGTVVEVRNTTNSDIQQPTQIDLDQSFNHNPEPDVLSMSRIPRALSHLQPHNKAREKELLTPRRPNRRNTTENNIDESGTD</sequence>